<accession>A0A4R4XJ72</accession>
<reference evidence="2 3" key="1">
    <citation type="submission" date="2019-03" db="EMBL/GenBank/DDBJ databases">
        <title>Draft genome sequences of novel Actinobacteria.</title>
        <authorList>
            <person name="Sahin N."/>
            <person name="Ay H."/>
            <person name="Saygin H."/>
        </authorList>
    </citation>
    <scope>NUCLEOTIDE SEQUENCE [LARGE SCALE GENOMIC DNA]</scope>
    <source>
        <strain evidence="2 3">CH32</strain>
    </source>
</reference>
<dbReference type="PANTHER" id="PTHR43433">
    <property type="entry name" value="HYDROLASE, ALPHA/BETA FOLD FAMILY PROTEIN"/>
    <property type="match status" value="1"/>
</dbReference>
<keyword evidence="3" id="KW-1185">Reference proteome</keyword>
<organism evidence="2 3">
    <name type="scientific">Nonomuraea terrae</name>
    <dbReference type="NCBI Taxonomy" id="2530383"/>
    <lineage>
        <taxon>Bacteria</taxon>
        <taxon>Bacillati</taxon>
        <taxon>Actinomycetota</taxon>
        <taxon>Actinomycetes</taxon>
        <taxon>Streptosporangiales</taxon>
        <taxon>Streptosporangiaceae</taxon>
        <taxon>Nonomuraea</taxon>
    </lineage>
</organism>
<dbReference type="OrthoDB" id="7185741at2"/>
<dbReference type="InterPro" id="IPR029058">
    <property type="entry name" value="AB_hydrolase_fold"/>
</dbReference>
<feature type="domain" description="AB hydrolase-1" evidence="1">
    <location>
        <begin position="38"/>
        <end position="250"/>
    </location>
</feature>
<dbReference type="EMBL" id="SMKQ01000339">
    <property type="protein sequence ID" value="TDD30925.1"/>
    <property type="molecule type" value="Genomic_DNA"/>
</dbReference>
<proteinExistence type="predicted"/>
<gene>
    <name evidence="2" type="ORF">E1286_45625</name>
</gene>
<dbReference type="GO" id="GO:0004806">
    <property type="term" value="F:triacylglycerol lipase activity"/>
    <property type="evidence" value="ECO:0007669"/>
    <property type="project" value="TreeGrafter"/>
</dbReference>
<dbReference type="PANTHER" id="PTHR43433:SF5">
    <property type="entry name" value="AB HYDROLASE-1 DOMAIN-CONTAINING PROTEIN"/>
    <property type="match status" value="1"/>
</dbReference>
<evidence type="ECO:0000259" key="1">
    <source>
        <dbReference type="Pfam" id="PF12697"/>
    </source>
</evidence>
<dbReference type="InterPro" id="IPR050471">
    <property type="entry name" value="AB_hydrolase"/>
</dbReference>
<dbReference type="Gene3D" id="3.40.50.1820">
    <property type="entry name" value="alpha/beta hydrolase"/>
    <property type="match status" value="1"/>
</dbReference>
<protein>
    <submittedName>
        <fullName evidence="2">Alpha/beta hydrolase</fullName>
    </submittedName>
</protein>
<dbReference type="SUPFAM" id="SSF53474">
    <property type="entry name" value="alpha/beta-Hydrolases"/>
    <property type="match status" value="1"/>
</dbReference>
<dbReference type="InterPro" id="IPR000073">
    <property type="entry name" value="AB_hydrolase_1"/>
</dbReference>
<sequence length="259" mass="27405">MHDDTRLIPVGERKLCVRVRGDGPTLVLDCGGAGQGTDDAWGNGLEGRLAGLTTLVTYDRAGVGRSGGPAAESVAEMADDLHHLLHGLGVPLPAVFAGWSFGALVVQVLALRHPHDVAGLVFVDPTVSGEPPGSALVRTVSFAVAVRLLRLRALLPTANARQFRELAGLLAGLPRHMREVQAALEAGTLPPVPLRVITAGVRPRMPRAQLAYLENGHRALAARSPHGRLLIAGHATHQIPHDQPDSVVKAVEDVLHHPR</sequence>
<dbReference type="AlphaFoldDB" id="A0A4R4XJ72"/>
<comment type="caution">
    <text evidence="2">The sequence shown here is derived from an EMBL/GenBank/DDBJ whole genome shotgun (WGS) entry which is preliminary data.</text>
</comment>
<name>A0A4R4XJ72_9ACTN</name>
<dbReference type="RefSeq" id="WP_132623410.1">
    <property type="nucleotide sequence ID" value="NZ_SMKQ01000339.1"/>
</dbReference>
<evidence type="ECO:0000313" key="3">
    <source>
        <dbReference type="Proteomes" id="UP000295302"/>
    </source>
</evidence>
<evidence type="ECO:0000313" key="2">
    <source>
        <dbReference type="EMBL" id="TDD30925.1"/>
    </source>
</evidence>
<keyword evidence="2" id="KW-0378">Hydrolase</keyword>
<dbReference type="Pfam" id="PF12697">
    <property type="entry name" value="Abhydrolase_6"/>
    <property type="match status" value="1"/>
</dbReference>
<dbReference type="Proteomes" id="UP000295302">
    <property type="component" value="Unassembled WGS sequence"/>
</dbReference>
<dbReference type="GO" id="GO:0046503">
    <property type="term" value="P:glycerolipid catabolic process"/>
    <property type="evidence" value="ECO:0007669"/>
    <property type="project" value="TreeGrafter"/>
</dbReference>